<dbReference type="GO" id="GO:0015379">
    <property type="term" value="F:potassium:chloride symporter activity"/>
    <property type="evidence" value="ECO:0007669"/>
    <property type="project" value="TreeGrafter"/>
</dbReference>
<reference evidence="9" key="1">
    <citation type="journal article" date="2015" name="Elife">
        <title>Stem cells and fluid flow drive cyst formation in an invertebrate excretory organ.</title>
        <authorList>
            <person name="Thi-Kim Vu H."/>
            <person name="Rink J.C."/>
            <person name="McKinney S.A."/>
            <person name="McClain M."/>
            <person name="Lakshmanaperumal N."/>
            <person name="Alexander R."/>
            <person name="Sanchez Alvarado A."/>
        </authorList>
    </citation>
    <scope>NUCLEOTIDE SEQUENCE</scope>
</reference>
<evidence type="ECO:0000256" key="1">
    <source>
        <dbReference type="ARBA" id="ARBA00004141"/>
    </source>
</evidence>
<feature type="domain" description="Amino acid permease/ SLC12A" evidence="7">
    <location>
        <begin position="401"/>
        <end position="678"/>
    </location>
</feature>
<dbReference type="Pfam" id="PF03522">
    <property type="entry name" value="SLC12"/>
    <property type="match status" value="2"/>
</dbReference>
<dbReference type="GO" id="GO:0006884">
    <property type="term" value="P:cell volume homeostasis"/>
    <property type="evidence" value="ECO:0007669"/>
    <property type="project" value="TreeGrafter"/>
</dbReference>
<dbReference type="GO" id="GO:0007268">
    <property type="term" value="P:chemical synaptic transmission"/>
    <property type="evidence" value="ECO:0007669"/>
    <property type="project" value="TreeGrafter"/>
</dbReference>
<feature type="transmembrane region" description="Helical" evidence="6">
    <location>
        <begin position="598"/>
        <end position="621"/>
    </location>
</feature>
<dbReference type="GO" id="GO:1990573">
    <property type="term" value="P:potassium ion import across plasma membrane"/>
    <property type="evidence" value="ECO:0007669"/>
    <property type="project" value="TreeGrafter"/>
</dbReference>
<dbReference type="InterPro" id="IPR004842">
    <property type="entry name" value="SLC12A_fam"/>
</dbReference>
<dbReference type="Pfam" id="PF00324">
    <property type="entry name" value="AA_permease"/>
    <property type="match status" value="2"/>
</dbReference>
<feature type="transmembrane region" description="Helical" evidence="6">
    <location>
        <begin position="567"/>
        <end position="586"/>
    </location>
</feature>
<feature type="transmembrane region" description="Helical" evidence="6">
    <location>
        <begin position="213"/>
        <end position="232"/>
    </location>
</feature>
<dbReference type="PANTHER" id="PTHR11827">
    <property type="entry name" value="SOLUTE CARRIER FAMILY 12, CATION COTRANSPORTERS"/>
    <property type="match status" value="1"/>
</dbReference>
<dbReference type="AlphaFoldDB" id="A0A0H3YEZ5"/>
<evidence type="ECO:0000256" key="5">
    <source>
        <dbReference type="SAM" id="MobiDB-lite"/>
    </source>
</evidence>
<comment type="subcellular location">
    <subcellularLocation>
        <location evidence="1">Membrane</location>
        <topology evidence="1">Multi-pass membrane protein</topology>
    </subcellularLocation>
</comment>
<evidence type="ECO:0000259" key="7">
    <source>
        <dbReference type="Pfam" id="PF00324"/>
    </source>
</evidence>
<proteinExistence type="evidence at transcript level"/>
<evidence type="ECO:0000256" key="4">
    <source>
        <dbReference type="ARBA" id="ARBA00023136"/>
    </source>
</evidence>
<dbReference type="GO" id="GO:0045202">
    <property type="term" value="C:synapse"/>
    <property type="evidence" value="ECO:0007669"/>
    <property type="project" value="GOC"/>
</dbReference>
<sequence length="1064" mass="119248">MLNTNNVKDCVNNVKDSDNQNGDQNALLLNDENREHSVSFRDRHSIINDQKIGKLEVRKVSSGLTDNVEEGHESDDDVKDETMALYQEDYSIMNSISGYLRAMTYQTSVAGQKKNPKLNGIIGVYLPTLQHIFGVIMFLRLYWIIGNSGFLQGFFMVFICCLCTFLTSISMSAIATNGKVKSGGSYFMISRNLGPQFGSAIGILFYLGNAIATAMYLVGTIEILLTYVAPTLPQFQSKPGSSHDDHTAMFNNFRTYASGLLFLVFVIVALGVKFVQLFAPITLACVIISIVCVYLGGFVRSPERSEMVCFLGERLLTKSFWTINKTLSCNKTMLEDYYCNGNLTTFCDDYFKANPVQYLPAMPGYASGVIKSNLWPVYMSEGEVMPGVKGLGGRDVTRDMMTNFFVLLAIYFPSVTGIMTGSNMSGDLKDPQKDIPRYTIAAQLTTSFVYLSFVCIFAGTTRREVLLDKYGVSMGGGMIVAELCWPHRWVLLIGSLTSTFGAGLQCLCSAPRLLHAIAKDDVIPFLKVFSPITRFGEPFRCLLLSYFFAECALLLGNVDLIAPLVDIFFLMLYAFVNLACALQNILNAPNWRPRFRYYHWFLSLVGAALSIFIIFATYWYYGLVTVALTLAIYKYVEYRGAEKEWGDGIRGLKLAGAKYSLLNIEEETHTKNWRPQILILCKTNSDLCIKYPKLISFAGQLKGGRGLVILASLVEGDYADKDVRDKAQKVKENLKECMVTTKVKGFVQTIVCSDVKEGISTLIQSIGLGALKPNTVMVGWPHTWKGISDEESPEHEFLDAIHRVVSAEICMLIPKGVSEYPSISCKGTIDIWWIMQDGGLLMMLPVLLKRHRVWERCEVRVFTVATQSDNSILMKDSLVKWLYDLRIKATVEVVELPNSDAISAYLHQKTLVMEEREKLIEQMKLTAKEVDLEPQARIDHLRKASLKDFHVDQSKLVDTHQFTFSPATLAQMKDVLEMKTTTKKSKKLNPENEEAKKMHNAVELNILIKEKSLNADLVILNLPGPPKNKHSLECYLNYLGVLSEGLPRVLLVRGTGKEVITIYS</sequence>
<dbReference type="Gene3D" id="1.20.1740.10">
    <property type="entry name" value="Amino acid/polyamine transporter I"/>
    <property type="match status" value="1"/>
</dbReference>
<name>A0A0H3YEZ5_SCHMD</name>
<dbReference type="GO" id="GO:0055075">
    <property type="term" value="P:potassium ion homeostasis"/>
    <property type="evidence" value="ECO:0007669"/>
    <property type="project" value="TreeGrafter"/>
</dbReference>
<feature type="region of interest" description="Disordered" evidence="5">
    <location>
        <begin position="1"/>
        <end position="25"/>
    </location>
</feature>
<accession>A0A0H3YEZ5</accession>
<feature type="compositionally biased region" description="Low complexity" evidence="5">
    <location>
        <begin position="1"/>
        <end position="14"/>
    </location>
</feature>
<feature type="transmembrane region" description="Helical" evidence="6">
    <location>
        <begin position="401"/>
        <end position="420"/>
    </location>
</feature>
<dbReference type="EMBL" id="KT163525">
    <property type="protein sequence ID" value="AKN21475.1"/>
    <property type="molecule type" value="mRNA"/>
</dbReference>
<evidence type="ECO:0000256" key="3">
    <source>
        <dbReference type="ARBA" id="ARBA00022989"/>
    </source>
</evidence>
<feature type="transmembrane region" description="Helical" evidence="6">
    <location>
        <begin position="278"/>
        <end position="297"/>
    </location>
</feature>
<feature type="transmembrane region" description="Helical" evidence="6">
    <location>
        <begin position="186"/>
        <end position="207"/>
    </location>
</feature>
<feature type="transmembrane region" description="Helical" evidence="6">
    <location>
        <begin position="253"/>
        <end position="272"/>
    </location>
</feature>
<dbReference type="InterPro" id="IPR004841">
    <property type="entry name" value="AA-permease/SLC12A_dom"/>
</dbReference>
<feature type="transmembrane region" description="Helical" evidence="6">
    <location>
        <begin position="151"/>
        <end position="174"/>
    </location>
</feature>
<feature type="domain" description="SLC12A transporter C-terminal" evidence="8">
    <location>
        <begin position="692"/>
        <end position="813"/>
    </location>
</feature>
<keyword evidence="4 6" id="KW-0472">Membrane</keyword>
<feature type="transmembrane region" description="Helical" evidence="6">
    <location>
        <begin position="541"/>
        <end position="561"/>
    </location>
</feature>
<evidence type="ECO:0000256" key="6">
    <source>
        <dbReference type="SAM" id="Phobius"/>
    </source>
</evidence>
<evidence type="ECO:0000313" key="9">
    <source>
        <dbReference type="EMBL" id="AKN21475.1"/>
    </source>
</evidence>
<protein>
    <submittedName>
        <fullName evidence="9">Slc12a-1</fullName>
    </submittedName>
</protein>
<gene>
    <name evidence="9" type="primary">slc12a-1</name>
</gene>
<dbReference type="GO" id="GO:0005886">
    <property type="term" value="C:plasma membrane"/>
    <property type="evidence" value="ECO:0007669"/>
    <property type="project" value="TreeGrafter"/>
</dbReference>
<evidence type="ECO:0000259" key="8">
    <source>
        <dbReference type="Pfam" id="PF03522"/>
    </source>
</evidence>
<dbReference type="GO" id="GO:0055064">
    <property type="term" value="P:chloride ion homeostasis"/>
    <property type="evidence" value="ECO:0007669"/>
    <property type="project" value="TreeGrafter"/>
</dbReference>
<dbReference type="PANTHER" id="PTHR11827:SF53">
    <property type="entry name" value="K+_CL-COTRANSPORTER"/>
    <property type="match status" value="1"/>
</dbReference>
<feature type="transmembrane region" description="Helical" evidence="6">
    <location>
        <begin position="440"/>
        <end position="459"/>
    </location>
</feature>
<keyword evidence="3 6" id="KW-1133">Transmembrane helix</keyword>
<organism evidence="9">
    <name type="scientific">Schmidtea mediterranea</name>
    <name type="common">Freshwater planarian flatworm</name>
    <dbReference type="NCBI Taxonomy" id="79327"/>
    <lineage>
        <taxon>Eukaryota</taxon>
        <taxon>Metazoa</taxon>
        <taxon>Spiralia</taxon>
        <taxon>Lophotrochozoa</taxon>
        <taxon>Platyhelminthes</taxon>
        <taxon>Rhabditophora</taxon>
        <taxon>Seriata</taxon>
        <taxon>Tricladida</taxon>
        <taxon>Continenticola</taxon>
        <taxon>Geoplanoidea</taxon>
        <taxon>Dugesiidae</taxon>
        <taxon>Schmidtea</taxon>
    </lineage>
</organism>
<evidence type="ECO:0000256" key="2">
    <source>
        <dbReference type="ARBA" id="ARBA00022692"/>
    </source>
</evidence>
<feature type="domain" description="SLC12A transporter C-terminal" evidence="8">
    <location>
        <begin position="824"/>
        <end position="1064"/>
    </location>
</feature>
<feature type="transmembrane region" description="Helical" evidence="6">
    <location>
        <begin position="122"/>
        <end position="145"/>
    </location>
</feature>
<keyword evidence="2 6" id="KW-0812">Transmembrane</keyword>
<feature type="domain" description="Amino acid permease/ SLC12A" evidence="7">
    <location>
        <begin position="125"/>
        <end position="299"/>
    </location>
</feature>
<dbReference type="InterPro" id="IPR018491">
    <property type="entry name" value="SLC12_C"/>
</dbReference>